<dbReference type="AlphaFoldDB" id="A0A0F4ITQ0"/>
<feature type="non-terminal residue" evidence="2">
    <location>
        <position position="1"/>
    </location>
</feature>
<proteinExistence type="predicted"/>
<feature type="compositionally biased region" description="Low complexity" evidence="1">
    <location>
        <begin position="49"/>
        <end position="60"/>
    </location>
</feature>
<sequence>FSTSTRRGPSAVGTSVMPANAKPCGAKSEVVTVGGVRPATGGPCPAVPAPATSAAPVAPA</sequence>
<gene>
    <name evidence="2" type="ORF">VR44_32600</name>
</gene>
<feature type="region of interest" description="Disordered" evidence="1">
    <location>
        <begin position="1"/>
        <end position="22"/>
    </location>
</feature>
<comment type="caution">
    <text evidence="2">The sequence shown here is derived from an EMBL/GenBank/DDBJ whole genome shotgun (WGS) entry which is preliminary data.</text>
</comment>
<organism evidence="2 3">
    <name type="scientific">Streptomyces katrae</name>
    <dbReference type="NCBI Taxonomy" id="68223"/>
    <lineage>
        <taxon>Bacteria</taxon>
        <taxon>Bacillati</taxon>
        <taxon>Actinomycetota</taxon>
        <taxon>Actinomycetes</taxon>
        <taxon>Kitasatosporales</taxon>
        <taxon>Streptomycetaceae</taxon>
        <taxon>Streptomyces</taxon>
    </lineage>
</organism>
<protein>
    <submittedName>
        <fullName evidence="2">Uncharacterized protein</fullName>
    </submittedName>
</protein>
<feature type="region of interest" description="Disordered" evidence="1">
    <location>
        <begin position="40"/>
        <end position="60"/>
    </location>
</feature>
<evidence type="ECO:0000313" key="3">
    <source>
        <dbReference type="Proteomes" id="UP000033551"/>
    </source>
</evidence>
<accession>A0A0F4ITQ0</accession>
<dbReference type="EMBL" id="JZWV01001082">
    <property type="protein sequence ID" value="KJY25387.1"/>
    <property type="molecule type" value="Genomic_DNA"/>
</dbReference>
<evidence type="ECO:0000256" key="1">
    <source>
        <dbReference type="SAM" id="MobiDB-lite"/>
    </source>
</evidence>
<name>A0A0F4ITQ0_9ACTN</name>
<evidence type="ECO:0000313" key="2">
    <source>
        <dbReference type="EMBL" id="KJY25387.1"/>
    </source>
</evidence>
<reference evidence="2 3" key="1">
    <citation type="submission" date="2015-02" db="EMBL/GenBank/DDBJ databases">
        <authorList>
            <person name="Ju K.-S."/>
            <person name="Doroghazi J.R."/>
            <person name="Metcalf W."/>
        </authorList>
    </citation>
    <scope>NUCLEOTIDE SEQUENCE [LARGE SCALE GENOMIC DNA]</scope>
    <source>
        <strain evidence="2 3">NRRL ISP-5550</strain>
    </source>
</reference>
<dbReference type="Proteomes" id="UP000033551">
    <property type="component" value="Unassembled WGS sequence"/>
</dbReference>
<keyword evidence="3" id="KW-1185">Reference proteome</keyword>